<feature type="region of interest" description="Disordered" evidence="1">
    <location>
        <begin position="1"/>
        <end position="118"/>
    </location>
</feature>
<evidence type="ECO:0000256" key="1">
    <source>
        <dbReference type="SAM" id="MobiDB-lite"/>
    </source>
</evidence>
<gene>
    <name evidence="2" type="ORF">DdX_13478</name>
</gene>
<organism evidence="2 3">
    <name type="scientific">Ditylenchus destructor</name>
    <dbReference type="NCBI Taxonomy" id="166010"/>
    <lineage>
        <taxon>Eukaryota</taxon>
        <taxon>Metazoa</taxon>
        <taxon>Ecdysozoa</taxon>
        <taxon>Nematoda</taxon>
        <taxon>Chromadorea</taxon>
        <taxon>Rhabditida</taxon>
        <taxon>Tylenchina</taxon>
        <taxon>Tylenchomorpha</taxon>
        <taxon>Sphaerularioidea</taxon>
        <taxon>Anguinidae</taxon>
        <taxon>Anguininae</taxon>
        <taxon>Ditylenchus</taxon>
    </lineage>
</organism>
<dbReference type="EMBL" id="JAKKPZ010000054">
    <property type="protein sequence ID" value="KAI1705684.1"/>
    <property type="molecule type" value="Genomic_DNA"/>
</dbReference>
<feature type="compositionally biased region" description="Basic and acidic residues" evidence="1">
    <location>
        <begin position="91"/>
        <end position="111"/>
    </location>
</feature>
<name>A0AAD4MSU5_9BILA</name>
<keyword evidence="3" id="KW-1185">Reference proteome</keyword>
<accession>A0AAD4MSU5</accession>
<feature type="compositionally biased region" description="Basic and acidic residues" evidence="1">
    <location>
        <begin position="13"/>
        <end position="29"/>
    </location>
</feature>
<dbReference type="AlphaFoldDB" id="A0AAD4MSU5"/>
<protein>
    <submittedName>
        <fullName evidence="2">Uncharacterized protein</fullName>
    </submittedName>
</protein>
<feature type="compositionally biased region" description="Polar residues" evidence="1">
    <location>
        <begin position="40"/>
        <end position="55"/>
    </location>
</feature>
<evidence type="ECO:0000313" key="3">
    <source>
        <dbReference type="Proteomes" id="UP001201812"/>
    </source>
</evidence>
<dbReference type="Proteomes" id="UP001201812">
    <property type="component" value="Unassembled WGS sequence"/>
</dbReference>
<reference evidence="2" key="1">
    <citation type="submission" date="2022-01" db="EMBL/GenBank/DDBJ databases">
        <title>Genome Sequence Resource for Two Populations of Ditylenchus destructor, the Migratory Endoparasitic Phytonematode.</title>
        <authorList>
            <person name="Zhang H."/>
            <person name="Lin R."/>
            <person name="Xie B."/>
        </authorList>
    </citation>
    <scope>NUCLEOTIDE SEQUENCE</scope>
    <source>
        <strain evidence="2">BazhouSP</strain>
    </source>
</reference>
<sequence length="154" mass="17408">MQNFEAKASAEPFEVKIERNQSDSDKQDQSQRLSEPISPADNSSPHLLDSPTANADKSHFLDTSAESKMVTMPSGSMKHNKGRLSGPMDQMFEKSGDGQQRRMETTKEPKSESPNAINMDSFNFDTIFAQTFCKAKNFSQNRKYSQKLFQNEIM</sequence>
<proteinExistence type="predicted"/>
<evidence type="ECO:0000313" key="2">
    <source>
        <dbReference type="EMBL" id="KAI1705684.1"/>
    </source>
</evidence>
<comment type="caution">
    <text evidence="2">The sequence shown here is derived from an EMBL/GenBank/DDBJ whole genome shotgun (WGS) entry which is preliminary data.</text>
</comment>